<dbReference type="EMBL" id="LZFP01000007">
    <property type="protein sequence ID" value="OBR40544.1"/>
    <property type="molecule type" value="Genomic_DNA"/>
</dbReference>
<dbReference type="AlphaFoldDB" id="A0A1B7ZCA0"/>
<name>A0A1B7ZCA0_9FLAO</name>
<dbReference type="RefSeq" id="WP_068483754.1">
    <property type="nucleotide sequence ID" value="NZ_CP018760.1"/>
</dbReference>
<gene>
    <name evidence="3" type="ORF">A9200_15630</name>
</gene>
<dbReference type="PANTHER" id="PTHR23028:SF53">
    <property type="entry name" value="ACYL_TRANSF_3 DOMAIN-CONTAINING PROTEIN"/>
    <property type="match status" value="1"/>
</dbReference>
<keyword evidence="4" id="KW-1185">Reference proteome</keyword>
<feature type="transmembrane region" description="Helical" evidence="1">
    <location>
        <begin position="168"/>
        <end position="185"/>
    </location>
</feature>
<dbReference type="Proteomes" id="UP000092164">
    <property type="component" value="Unassembled WGS sequence"/>
</dbReference>
<feature type="transmembrane region" description="Helical" evidence="1">
    <location>
        <begin position="197"/>
        <end position="216"/>
    </location>
</feature>
<feature type="transmembrane region" description="Helical" evidence="1">
    <location>
        <begin position="287"/>
        <end position="309"/>
    </location>
</feature>
<organism evidence="3 4">
    <name type="scientific">Maribacter hydrothermalis</name>
    <dbReference type="NCBI Taxonomy" id="1836467"/>
    <lineage>
        <taxon>Bacteria</taxon>
        <taxon>Pseudomonadati</taxon>
        <taxon>Bacteroidota</taxon>
        <taxon>Flavobacteriia</taxon>
        <taxon>Flavobacteriales</taxon>
        <taxon>Flavobacteriaceae</taxon>
        <taxon>Maribacter</taxon>
    </lineage>
</organism>
<dbReference type="GO" id="GO:0016020">
    <property type="term" value="C:membrane"/>
    <property type="evidence" value="ECO:0007669"/>
    <property type="project" value="TreeGrafter"/>
</dbReference>
<comment type="caution">
    <text evidence="3">The sequence shown here is derived from an EMBL/GenBank/DDBJ whole genome shotgun (WGS) entry which is preliminary data.</text>
</comment>
<dbReference type="InterPro" id="IPR002656">
    <property type="entry name" value="Acyl_transf_3_dom"/>
</dbReference>
<dbReference type="GO" id="GO:0009103">
    <property type="term" value="P:lipopolysaccharide biosynthetic process"/>
    <property type="evidence" value="ECO:0007669"/>
    <property type="project" value="TreeGrafter"/>
</dbReference>
<protein>
    <recommendedName>
        <fullName evidence="2">Acyltransferase 3 domain-containing protein</fullName>
    </recommendedName>
</protein>
<keyword evidence="1" id="KW-0472">Membrane</keyword>
<feature type="transmembrane region" description="Helical" evidence="1">
    <location>
        <begin position="321"/>
        <end position="340"/>
    </location>
</feature>
<proteinExistence type="predicted"/>
<dbReference type="InterPro" id="IPR050879">
    <property type="entry name" value="Acyltransferase_3"/>
</dbReference>
<sequence length="364" mass="42720">MGNSLVLLKGQRIYQLDLFRFLAALSVVFYHYFFRGQAADDLSGLHFYEFGTYFKYGNLGVDLFFIISGFVIAMSISDLSVSNFVISRIVRLYPAYWFGVLFTFLVVYFFGMPHFNATVNQFLINLTMLEGFLHVKYLDGVYWTLSVELRFYFLVIVLLVVRKYFKRSFEIGVIAWLLLSIFYAFNAHTPLIKLLNLFFILEWSPYFIAGIMFLMVYEKTAKYYHYLFLVLCLLLSIINAIYRISENEMHYHLAFSPYVIGLVILFFYILMFLVTSNKLGFLNSKKWLAYGALTYPLYLIHQNVGYIIFNHFGDVMNKYVEVFATICSMLLISFAVNRWLEIPLSKWLKAKLKGLKESYIIAKN</sequence>
<evidence type="ECO:0000313" key="4">
    <source>
        <dbReference type="Proteomes" id="UP000092164"/>
    </source>
</evidence>
<reference evidence="4" key="1">
    <citation type="submission" date="2016-06" db="EMBL/GenBank/DDBJ databases">
        <authorList>
            <person name="Zhan P."/>
        </authorList>
    </citation>
    <scope>NUCLEOTIDE SEQUENCE [LARGE SCALE GENOMIC DNA]</scope>
    <source>
        <strain evidence="4">T28</strain>
    </source>
</reference>
<feature type="transmembrane region" description="Helical" evidence="1">
    <location>
        <begin position="12"/>
        <end position="33"/>
    </location>
</feature>
<keyword evidence="1" id="KW-0812">Transmembrane</keyword>
<feature type="transmembrane region" description="Helical" evidence="1">
    <location>
        <begin position="141"/>
        <end position="161"/>
    </location>
</feature>
<dbReference type="OrthoDB" id="290051at2"/>
<keyword evidence="1" id="KW-1133">Transmembrane helix</keyword>
<feature type="transmembrane region" description="Helical" evidence="1">
    <location>
        <begin position="95"/>
        <end position="115"/>
    </location>
</feature>
<feature type="transmembrane region" description="Helical" evidence="1">
    <location>
        <begin position="223"/>
        <end position="242"/>
    </location>
</feature>
<feature type="transmembrane region" description="Helical" evidence="1">
    <location>
        <begin position="254"/>
        <end position="275"/>
    </location>
</feature>
<evidence type="ECO:0000259" key="2">
    <source>
        <dbReference type="Pfam" id="PF01757"/>
    </source>
</evidence>
<accession>A0A1B7ZCA0</accession>
<dbReference type="Pfam" id="PF01757">
    <property type="entry name" value="Acyl_transf_3"/>
    <property type="match status" value="1"/>
</dbReference>
<evidence type="ECO:0000313" key="3">
    <source>
        <dbReference type="EMBL" id="OBR40544.1"/>
    </source>
</evidence>
<dbReference type="GO" id="GO:0016747">
    <property type="term" value="F:acyltransferase activity, transferring groups other than amino-acyl groups"/>
    <property type="evidence" value="ECO:0007669"/>
    <property type="project" value="InterPro"/>
</dbReference>
<feature type="domain" description="Acyltransferase 3" evidence="2">
    <location>
        <begin position="13"/>
        <end position="337"/>
    </location>
</feature>
<dbReference type="PANTHER" id="PTHR23028">
    <property type="entry name" value="ACETYLTRANSFERASE"/>
    <property type="match status" value="1"/>
</dbReference>
<feature type="transmembrane region" description="Helical" evidence="1">
    <location>
        <begin position="53"/>
        <end position="74"/>
    </location>
</feature>
<evidence type="ECO:0000256" key="1">
    <source>
        <dbReference type="SAM" id="Phobius"/>
    </source>
</evidence>